<feature type="transmembrane region" description="Helical" evidence="7">
    <location>
        <begin position="421"/>
        <end position="438"/>
    </location>
</feature>
<evidence type="ECO:0000256" key="6">
    <source>
        <dbReference type="PROSITE-ProRule" id="PRU00339"/>
    </source>
</evidence>
<dbReference type="AlphaFoldDB" id="A0A328WKD2"/>
<gene>
    <name evidence="9" type="ORF">B0I10_11519</name>
</gene>
<organism evidence="9 10">
    <name type="scientific">Flavobacterium lacus</name>
    <dbReference type="NCBI Taxonomy" id="1353778"/>
    <lineage>
        <taxon>Bacteria</taxon>
        <taxon>Pseudomonadati</taxon>
        <taxon>Bacteroidota</taxon>
        <taxon>Flavobacteriia</taxon>
        <taxon>Flavobacteriales</taxon>
        <taxon>Flavobacteriaceae</taxon>
        <taxon>Flavobacterium</taxon>
    </lineage>
</organism>
<proteinExistence type="predicted"/>
<dbReference type="CDD" id="cd16917">
    <property type="entry name" value="HATPase_UhpB-NarQ-NarX-like"/>
    <property type="match status" value="1"/>
</dbReference>
<dbReference type="EMBL" id="QLSV01000015">
    <property type="protein sequence ID" value="RAR46711.1"/>
    <property type="molecule type" value="Genomic_DNA"/>
</dbReference>
<dbReference type="EC" id="2.7.13.3" evidence="2"/>
<dbReference type="PROSITE" id="PS50109">
    <property type="entry name" value="HIS_KIN"/>
    <property type="match status" value="1"/>
</dbReference>
<protein>
    <recommendedName>
        <fullName evidence="2">histidine kinase</fullName>
        <ecNumber evidence="2">2.7.13.3</ecNumber>
    </recommendedName>
</protein>
<dbReference type="InterPro" id="IPR011990">
    <property type="entry name" value="TPR-like_helical_dom_sf"/>
</dbReference>
<dbReference type="Gene3D" id="1.20.5.1930">
    <property type="match status" value="1"/>
</dbReference>
<evidence type="ECO:0000256" key="4">
    <source>
        <dbReference type="ARBA" id="ARBA00022777"/>
    </source>
</evidence>
<dbReference type="OrthoDB" id="977000at2"/>
<dbReference type="PRINTS" id="PR00344">
    <property type="entry name" value="BCTRLSENSOR"/>
</dbReference>
<keyword evidence="4 9" id="KW-0418">Kinase</keyword>
<dbReference type="Gene3D" id="1.25.40.10">
    <property type="entry name" value="Tetratricopeptide repeat domain"/>
    <property type="match status" value="1"/>
</dbReference>
<comment type="catalytic activity">
    <reaction evidence="1">
        <text>ATP + protein L-histidine = ADP + protein N-phospho-L-histidine.</text>
        <dbReference type="EC" id="2.7.13.3"/>
    </reaction>
</comment>
<keyword evidence="3" id="KW-0808">Transferase</keyword>
<dbReference type="GO" id="GO:0004673">
    <property type="term" value="F:protein histidine kinase activity"/>
    <property type="evidence" value="ECO:0007669"/>
    <property type="project" value="UniProtKB-EC"/>
</dbReference>
<dbReference type="InterPro" id="IPR050482">
    <property type="entry name" value="Sensor_HK_TwoCompSys"/>
</dbReference>
<dbReference type="InterPro" id="IPR004358">
    <property type="entry name" value="Sig_transdc_His_kin-like_C"/>
</dbReference>
<reference evidence="9 10" key="1">
    <citation type="submission" date="2018-06" db="EMBL/GenBank/DDBJ databases">
        <title>Genomic Encyclopedia of Type Strains, Phase III (KMG-III): the genomes of soil and plant-associated and newly described type strains.</title>
        <authorList>
            <person name="Whitman W."/>
        </authorList>
    </citation>
    <scope>NUCLEOTIDE SEQUENCE [LARGE SCALE GENOMIC DNA]</scope>
    <source>
        <strain evidence="9 10">CGMCC 1.12504</strain>
    </source>
</reference>
<dbReference type="InterPro" id="IPR036890">
    <property type="entry name" value="HATPase_C_sf"/>
</dbReference>
<evidence type="ECO:0000256" key="1">
    <source>
        <dbReference type="ARBA" id="ARBA00000085"/>
    </source>
</evidence>
<keyword evidence="5" id="KW-0902">Two-component regulatory system</keyword>
<dbReference type="Proteomes" id="UP000249518">
    <property type="component" value="Unassembled WGS sequence"/>
</dbReference>
<evidence type="ECO:0000313" key="9">
    <source>
        <dbReference type="EMBL" id="RAR46711.1"/>
    </source>
</evidence>
<accession>A0A328WKD2</accession>
<evidence type="ECO:0000313" key="10">
    <source>
        <dbReference type="Proteomes" id="UP000249518"/>
    </source>
</evidence>
<evidence type="ECO:0000256" key="5">
    <source>
        <dbReference type="ARBA" id="ARBA00023012"/>
    </source>
</evidence>
<dbReference type="InterPro" id="IPR005467">
    <property type="entry name" value="His_kinase_dom"/>
</dbReference>
<evidence type="ECO:0000259" key="8">
    <source>
        <dbReference type="PROSITE" id="PS50109"/>
    </source>
</evidence>
<dbReference type="PANTHER" id="PTHR24421:SF10">
    <property type="entry name" value="NITRATE_NITRITE SENSOR PROTEIN NARQ"/>
    <property type="match status" value="1"/>
</dbReference>
<feature type="repeat" description="TPR" evidence="6">
    <location>
        <begin position="192"/>
        <end position="225"/>
    </location>
</feature>
<dbReference type="PROSITE" id="PS50005">
    <property type="entry name" value="TPR"/>
    <property type="match status" value="1"/>
</dbReference>
<dbReference type="InterPro" id="IPR019734">
    <property type="entry name" value="TPR_rpt"/>
</dbReference>
<dbReference type="PANTHER" id="PTHR24421">
    <property type="entry name" value="NITRATE/NITRITE SENSOR PROTEIN NARX-RELATED"/>
    <property type="match status" value="1"/>
</dbReference>
<dbReference type="PROSITE" id="PS51257">
    <property type="entry name" value="PROKAR_LIPOPROTEIN"/>
    <property type="match status" value="1"/>
</dbReference>
<evidence type="ECO:0000256" key="3">
    <source>
        <dbReference type="ARBA" id="ARBA00022679"/>
    </source>
</evidence>
<dbReference type="RefSeq" id="WP_112087015.1">
    <property type="nucleotide sequence ID" value="NZ_QLSV01000015.1"/>
</dbReference>
<dbReference type="Gene3D" id="3.30.565.10">
    <property type="entry name" value="Histidine kinase-like ATPase, C-terminal domain"/>
    <property type="match status" value="1"/>
</dbReference>
<keyword evidence="6" id="KW-0802">TPR repeat</keyword>
<dbReference type="SUPFAM" id="SSF48452">
    <property type="entry name" value="TPR-like"/>
    <property type="match status" value="2"/>
</dbReference>
<comment type="caution">
    <text evidence="9">The sequence shown here is derived from an EMBL/GenBank/DDBJ whole genome shotgun (WGS) entry which is preliminary data.</text>
</comment>
<keyword evidence="7" id="KW-0812">Transmembrane</keyword>
<keyword evidence="10" id="KW-1185">Reference proteome</keyword>
<dbReference type="InterPro" id="IPR003594">
    <property type="entry name" value="HATPase_dom"/>
</dbReference>
<evidence type="ECO:0000256" key="2">
    <source>
        <dbReference type="ARBA" id="ARBA00012438"/>
    </source>
</evidence>
<evidence type="ECO:0000256" key="7">
    <source>
        <dbReference type="SAM" id="Phobius"/>
    </source>
</evidence>
<dbReference type="SUPFAM" id="SSF55874">
    <property type="entry name" value="ATPase domain of HSP90 chaperone/DNA topoisomerase II/histidine kinase"/>
    <property type="match status" value="1"/>
</dbReference>
<keyword evidence="7" id="KW-0472">Membrane</keyword>
<feature type="domain" description="Histidine kinase" evidence="8">
    <location>
        <begin position="590"/>
        <end position="677"/>
    </location>
</feature>
<name>A0A328WKD2_9FLAO</name>
<dbReference type="SMART" id="SM00028">
    <property type="entry name" value="TPR"/>
    <property type="match status" value="4"/>
</dbReference>
<keyword evidence="7" id="KW-1133">Transmembrane helix</keyword>
<sequence length="677" mass="78028">MRVFFILILLVFFFFSCSDKKDSNLNSNIKKDSIDFYLKKAFDFSSSNDEIERNTLNAQRLLKQTKIDSTYILNNFYVAFSYDNIGKSDLFKKINLEMIDVAINLNDSLNLARAYTYLGEYHTKNLAMDSAVIYFHQAEKIYLKRKDNLGVGKANLKMAIAKYNERDYIGSEKSAVNALNYLRLEKNPGLLFESYTLLGLTCNGIKDYDKAEEYFKKSYDIASKENLENYGQFQTKAISLSNLALVNLKAQNFEPALEYIKQGLNEPKLKEEHPGLYATLLTLRGKSNLGLKRLQNVSDDFHESFSIRKELKLLPGIVESQIALAEYFNIVELKDSALTYANDAYKLAKETRILNLQLEAVDILLKIDTENINSYSKEHINLSDSLLQAERKVSEKFARIEYETDEFKRQKEQLALQNRNIILFALLAFFIIVLLYIIRDQRSRNKYFRLREQQQKANEEIYSLMLSQQKKLDEVVIKEKQRIGQELHDGVLGRLFGARLNLDSLNKKGDELAIAGRDHYISELKFIEQDIREISHELSREKFALINNFVAILTNLLEEQKNLSEQTDLKYAIDQAIIWDKVDNDLKINLYRIIQESLQNINKYAKAKNVSVNLLKDAEHLHVTILDDGVGFDVSKKSKGIGLQNITSRVETCKGTFDIQSKPGKGTTITIDLPFKK</sequence>
<dbReference type="SMART" id="SM00387">
    <property type="entry name" value="HATPase_c"/>
    <property type="match status" value="1"/>
</dbReference>
<dbReference type="GO" id="GO:0000160">
    <property type="term" value="P:phosphorelay signal transduction system"/>
    <property type="evidence" value="ECO:0007669"/>
    <property type="project" value="UniProtKB-KW"/>
</dbReference>
<dbReference type="Pfam" id="PF02518">
    <property type="entry name" value="HATPase_c"/>
    <property type="match status" value="1"/>
</dbReference>